<sequence>MLPIRPAERSNGNARCDYENGVTQNIEPDPDIAGIGIITALSDLQLFTGLSLLICGFSIAQDGMLGYHWKIITRLAWFSTITHLAALSIWHRQPHKPTLKRVLRLILMSCLAIMLLAALMVTADSGFRDDYYAVCYMRVPRPHFNVANPDTIQPGRHGADPVRQKSDIANSCEWGTLRLLELRTKGPPGEDDWSFGQIFPLAMFIAPVFIVIHNMGRSGANQGPSEMSAAQNVVPPPVTYFGWREQQSTNRQSPLPTRRLLYVEKLSSSLISVLGPLTPSPQDANVSTIVAQWGSSPPRHEPFFLGRYESWSCFGDLVWQLCLWILSATFFLVLNNLDQFAPIVKLLPDIPLFPTEQDPLENILVDNQYDQSPFYAFVVLLGWLLLFQPVSSILSIILLSSRWLDRRSHSRRGRLVRIMAVLCSIAAPTLTDIYCNLIQAALAYTGIVAVYVVLCAGLSFSLVGSGELEDWKRLSAEAETRSAAGP</sequence>
<keyword evidence="1" id="KW-0472">Membrane</keyword>
<keyword evidence="3" id="KW-1185">Reference proteome</keyword>
<accession>A0ABR1T9M5</accession>
<dbReference type="Proteomes" id="UP001444661">
    <property type="component" value="Unassembled WGS sequence"/>
</dbReference>
<dbReference type="InterPro" id="IPR053018">
    <property type="entry name" value="Elsinochrome_Biosynth-Asso"/>
</dbReference>
<dbReference type="PANTHER" id="PTHR37577:SF1">
    <property type="entry name" value="INTEGRAL MEMBRANE PROTEIN"/>
    <property type="match status" value="1"/>
</dbReference>
<organism evidence="2 3">
    <name type="scientific">Apiospora rasikravindrae</name>
    <dbReference type="NCBI Taxonomy" id="990691"/>
    <lineage>
        <taxon>Eukaryota</taxon>
        <taxon>Fungi</taxon>
        <taxon>Dikarya</taxon>
        <taxon>Ascomycota</taxon>
        <taxon>Pezizomycotina</taxon>
        <taxon>Sordariomycetes</taxon>
        <taxon>Xylariomycetidae</taxon>
        <taxon>Amphisphaeriales</taxon>
        <taxon>Apiosporaceae</taxon>
        <taxon>Apiospora</taxon>
    </lineage>
</organism>
<name>A0ABR1T9M5_9PEZI</name>
<keyword evidence="1" id="KW-0812">Transmembrane</keyword>
<feature type="transmembrane region" description="Helical" evidence="1">
    <location>
        <begin position="102"/>
        <end position="123"/>
    </location>
</feature>
<dbReference type="PANTHER" id="PTHR37577">
    <property type="entry name" value="INTEGRAL MEMBRANE PROTEIN"/>
    <property type="match status" value="1"/>
</dbReference>
<protein>
    <recommendedName>
        <fullName evidence="4">Transmembrane protein</fullName>
    </recommendedName>
</protein>
<evidence type="ECO:0000313" key="3">
    <source>
        <dbReference type="Proteomes" id="UP001444661"/>
    </source>
</evidence>
<feature type="transmembrane region" description="Helical" evidence="1">
    <location>
        <begin position="374"/>
        <end position="399"/>
    </location>
</feature>
<keyword evidence="1" id="KW-1133">Transmembrane helix</keyword>
<feature type="transmembrane region" description="Helical" evidence="1">
    <location>
        <begin position="317"/>
        <end position="337"/>
    </location>
</feature>
<evidence type="ECO:0008006" key="4">
    <source>
        <dbReference type="Google" id="ProtNLM"/>
    </source>
</evidence>
<comment type="caution">
    <text evidence="2">The sequence shown here is derived from an EMBL/GenBank/DDBJ whole genome shotgun (WGS) entry which is preliminary data.</text>
</comment>
<feature type="transmembrane region" description="Helical" evidence="1">
    <location>
        <begin position="440"/>
        <end position="463"/>
    </location>
</feature>
<evidence type="ECO:0000313" key="2">
    <source>
        <dbReference type="EMBL" id="KAK8043302.1"/>
    </source>
</evidence>
<evidence type="ECO:0000256" key="1">
    <source>
        <dbReference type="SAM" id="Phobius"/>
    </source>
</evidence>
<feature type="transmembrane region" description="Helical" evidence="1">
    <location>
        <begin position="415"/>
        <end position="434"/>
    </location>
</feature>
<reference evidence="2 3" key="1">
    <citation type="submission" date="2023-01" db="EMBL/GenBank/DDBJ databases">
        <title>Analysis of 21 Apiospora genomes using comparative genomics revels a genus with tremendous synthesis potential of carbohydrate active enzymes and secondary metabolites.</title>
        <authorList>
            <person name="Sorensen T."/>
        </authorList>
    </citation>
    <scope>NUCLEOTIDE SEQUENCE [LARGE SCALE GENOMIC DNA]</scope>
    <source>
        <strain evidence="2 3">CBS 33761</strain>
    </source>
</reference>
<gene>
    <name evidence="2" type="ORF">PG993_005732</name>
</gene>
<feature type="transmembrane region" description="Helical" evidence="1">
    <location>
        <begin position="193"/>
        <end position="212"/>
    </location>
</feature>
<dbReference type="EMBL" id="JAQQWK010000004">
    <property type="protein sequence ID" value="KAK8043302.1"/>
    <property type="molecule type" value="Genomic_DNA"/>
</dbReference>
<proteinExistence type="predicted"/>